<reference evidence="13" key="1">
    <citation type="submission" date="2008-06" db="EMBL/GenBank/DDBJ databases">
        <title>Complete sequence of chromosome of Prosthecochloris aestuarii DSM 271.</title>
        <authorList>
            <consortium name="US DOE Joint Genome Institute"/>
            <person name="Lucas S."/>
            <person name="Copeland A."/>
            <person name="Lapidus A."/>
            <person name="Glavina del Rio T."/>
            <person name="Dalin E."/>
            <person name="Tice H."/>
            <person name="Bruce D."/>
            <person name="Goodwin L."/>
            <person name="Pitluck S."/>
            <person name="Schmutz J."/>
            <person name="Larimer F."/>
            <person name="Land M."/>
            <person name="Hauser L."/>
            <person name="Kyrpides N."/>
            <person name="Anderson I."/>
            <person name="Liu Z."/>
            <person name="Li T."/>
            <person name="Zhao F."/>
            <person name="Overmann J."/>
            <person name="Bryant D.A."/>
            <person name="Richardson P."/>
        </authorList>
    </citation>
    <scope>NUCLEOTIDE SEQUENCE [LARGE SCALE GENOMIC DNA]</scope>
    <source>
        <strain evidence="13">DSM 271</strain>
    </source>
</reference>
<keyword evidence="7" id="KW-0143">Chaperone</keyword>
<dbReference type="InterPro" id="IPR000297">
    <property type="entry name" value="PPIase_PpiC"/>
</dbReference>
<evidence type="ECO:0000256" key="3">
    <source>
        <dbReference type="ARBA" id="ARBA00022519"/>
    </source>
</evidence>
<dbReference type="InterPro" id="IPR052029">
    <property type="entry name" value="PpiD_chaperone"/>
</dbReference>
<evidence type="ECO:0000313" key="14">
    <source>
        <dbReference type="Proteomes" id="UP000002725"/>
    </source>
</evidence>
<dbReference type="PANTHER" id="PTHR47529">
    <property type="entry name" value="PEPTIDYL-PROLYL CIS-TRANS ISOMERASE D"/>
    <property type="match status" value="1"/>
</dbReference>
<dbReference type="SUPFAM" id="SSF109998">
    <property type="entry name" value="Triger factor/SurA peptide-binding domain-like"/>
    <property type="match status" value="1"/>
</dbReference>
<evidence type="ECO:0000256" key="5">
    <source>
        <dbReference type="ARBA" id="ARBA00022989"/>
    </source>
</evidence>
<dbReference type="PROSITE" id="PS50198">
    <property type="entry name" value="PPIC_PPIASE_2"/>
    <property type="match status" value="1"/>
</dbReference>
<dbReference type="HOGENOM" id="CLU_023843_0_0_10"/>
<comment type="subcellular location">
    <subcellularLocation>
        <location evidence="1">Cell inner membrane</location>
        <topology evidence="1">Single-pass type II membrane protein</topology>
        <orientation evidence="1">Periplasmic side</orientation>
    </subcellularLocation>
</comment>
<proteinExistence type="inferred from homology"/>
<keyword evidence="6" id="KW-0472">Membrane</keyword>
<dbReference type="AlphaFoldDB" id="B4S4E5"/>
<dbReference type="PROSITE" id="PS01096">
    <property type="entry name" value="PPIC_PPIASE_1"/>
    <property type="match status" value="1"/>
</dbReference>
<keyword evidence="5" id="KW-1133">Transmembrane helix</keyword>
<evidence type="ECO:0000259" key="12">
    <source>
        <dbReference type="PROSITE" id="PS50198"/>
    </source>
</evidence>
<feature type="domain" description="PpiC" evidence="12">
    <location>
        <begin position="339"/>
        <end position="440"/>
    </location>
</feature>
<evidence type="ECO:0000256" key="4">
    <source>
        <dbReference type="ARBA" id="ARBA00022692"/>
    </source>
</evidence>
<evidence type="ECO:0000256" key="8">
    <source>
        <dbReference type="ARBA" id="ARBA00038408"/>
    </source>
</evidence>
<evidence type="ECO:0000313" key="13">
    <source>
        <dbReference type="EMBL" id="ACF45393.1"/>
    </source>
</evidence>
<dbReference type="PANTHER" id="PTHR47529:SF1">
    <property type="entry name" value="PERIPLASMIC CHAPERONE PPID"/>
    <property type="match status" value="1"/>
</dbReference>
<evidence type="ECO:0000256" key="9">
    <source>
        <dbReference type="ARBA" id="ARBA00040743"/>
    </source>
</evidence>
<dbReference type="Pfam" id="PF13145">
    <property type="entry name" value="Rotamase_2"/>
    <property type="match status" value="1"/>
</dbReference>
<keyword evidence="3" id="KW-0997">Cell inner membrane</keyword>
<evidence type="ECO:0000256" key="6">
    <source>
        <dbReference type="ARBA" id="ARBA00023136"/>
    </source>
</evidence>
<dbReference type="SUPFAM" id="SSF54534">
    <property type="entry name" value="FKBP-like"/>
    <property type="match status" value="1"/>
</dbReference>
<dbReference type="EMBL" id="CP001108">
    <property type="protein sequence ID" value="ACF45393.1"/>
    <property type="molecule type" value="Genomic_DNA"/>
</dbReference>
<evidence type="ECO:0000256" key="1">
    <source>
        <dbReference type="ARBA" id="ARBA00004382"/>
    </source>
</evidence>
<dbReference type="eggNOG" id="COG0760">
    <property type="taxonomic scope" value="Bacteria"/>
</dbReference>
<keyword evidence="4" id="KW-0812">Transmembrane</keyword>
<protein>
    <recommendedName>
        <fullName evidence="9">Periplasmic chaperone PpiD</fullName>
    </recommendedName>
    <alternativeName>
        <fullName evidence="10">Periplasmic folding chaperone</fullName>
    </alternativeName>
</protein>
<evidence type="ECO:0000256" key="10">
    <source>
        <dbReference type="ARBA" id="ARBA00042775"/>
    </source>
</evidence>
<gene>
    <name evidence="13" type="ordered locus">Paes_0336</name>
</gene>
<dbReference type="InterPro" id="IPR023058">
    <property type="entry name" value="PPIase_PpiC_CS"/>
</dbReference>
<dbReference type="InterPro" id="IPR046357">
    <property type="entry name" value="PPIase_dom_sf"/>
</dbReference>
<keyword evidence="11" id="KW-0697">Rotamase</keyword>
<dbReference type="GO" id="GO:0005886">
    <property type="term" value="C:plasma membrane"/>
    <property type="evidence" value="ECO:0007669"/>
    <property type="project" value="UniProtKB-SubCell"/>
</dbReference>
<comment type="similarity">
    <text evidence="8">Belongs to the PpiD chaperone family.</text>
</comment>
<evidence type="ECO:0000256" key="11">
    <source>
        <dbReference type="PROSITE-ProRule" id="PRU00278"/>
    </source>
</evidence>
<keyword evidence="14" id="KW-1185">Reference proteome</keyword>
<dbReference type="Pfam" id="PF13616">
    <property type="entry name" value="Rotamase_3"/>
    <property type="match status" value="1"/>
</dbReference>
<dbReference type="GO" id="GO:0003755">
    <property type="term" value="F:peptidyl-prolyl cis-trans isomerase activity"/>
    <property type="evidence" value="ECO:0007669"/>
    <property type="project" value="UniProtKB-KW"/>
</dbReference>
<keyword evidence="2" id="KW-1003">Cell membrane</keyword>
<name>B4S4E5_PROA2</name>
<dbReference type="Pfam" id="PF13623">
    <property type="entry name" value="SurA_N_2"/>
    <property type="match status" value="1"/>
</dbReference>
<dbReference type="InterPro" id="IPR027304">
    <property type="entry name" value="Trigger_fact/SurA_dom_sf"/>
</dbReference>
<keyword evidence="11 13" id="KW-0413">Isomerase</keyword>
<dbReference type="Proteomes" id="UP000002725">
    <property type="component" value="Chromosome"/>
</dbReference>
<dbReference type="Gene3D" id="3.10.50.40">
    <property type="match status" value="2"/>
</dbReference>
<dbReference type="KEGG" id="paa:Paes_0336"/>
<evidence type="ECO:0000256" key="7">
    <source>
        <dbReference type="ARBA" id="ARBA00023186"/>
    </source>
</evidence>
<accession>B4S4E5</accession>
<dbReference type="Gene3D" id="1.10.4030.10">
    <property type="entry name" value="Porin chaperone SurA, peptide-binding domain"/>
    <property type="match status" value="1"/>
</dbReference>
<evidence type="ECO:0000256" key="2">
    <source>
        <dbReference type="ARBA" id="ARBA00022475"/>
    </source>
</evidence>
<organism evidence="13 14">
    <name type="scientific">Prosthecochloris aestuarii (strain DSM 271 / SK 413)</name>
    <dbReference type="NCBI Taxonomy" id="290512"/>
    <lineage>
        <taxon>Bacteria</taxon>
        <taxon>Pseudomonadati</taxon>
        <taxon>Chlorobiota</taxon>
        <taxon>Chlorobiia</taxon>
        <taxon>Chlorobiales</taxon>
        <taxon>Chlorobiaceae</taxon>
        <taxon>Prosthecochloris</taxon>
    </lineage>
</organism>
<sequence>MTKLRDKTHIVLYTLLAAFLALIVFEWGMNSSGFTGGGVLAGKVNGTPVEYRNYEQVYDSLVDNFRRTSPQEEISDEIERELRQRAWNLLVDQILLEDALQSFSIHVADAEVLAAVESDSPPMIIRQNFINPETGEIDRDRFEQARMDPANSDIWLQIEEIIRRELMVQKLQRVLATTVKVTSEELDALYDRQFASYSATFLTLPFSAAGPDSLFAVSDKELNEYYESNRELFRQEPTRSLDYVSFPALPTGRDSVAVRMELEGLAAEFAASDDDSSFVSLQSDRGDTFNKRYTRADFSPAAAAAVFDSASLSDGALIGPVADRNVYRLLKIRKSGTDGAVVRASHILLGFPAGDAAARNDAEERAASIMNELKNGKSFDLLAREFSDDPGSAPHGGDLGWFAKGAMVPDFEKAAFGAAPGRVVGPVATQFGLHIIKVTGRDNRFIDCSEVVRSIRPSSNTLESVRRTAAEFQIEAVDKGFQKALGASGLKVSSTGPFTKNGMIPGIGFNNQITRFAFDASKGDVSDVVATDDGFVVLQVTERNDSGYRSLDETVRDQITRLLRDRKKGVALDAMLSAGLASSKQNLEALSRSLAGSKLVKASDIRRNAESAYDPFLLEALSGMKPSSVSLPVETRSGRALIALESKSYPDGMDPDEARRRLRPLVERAKTEQVIEDYFNALRREATIEDMRRL</sequence>
<dbReference type="STRING" id="290512.Paes_0336"/>